<evidence type="ECO:0000313" key="2">
    <source>
        <dbReference type="EMBL" id="PIA12919.1"/>
    </source>
</evidence>
<dbReference type="AlphaFoldDB" id="A0A2G5B1M8"/>
<organism evidence="2 3">
    <name type="scientific">Coemansia reversa (strain ATCC 12441 / NRRL 1564)</name>
    <dbReference type="NCBI Taxonomy" id="763665"/>
    <lineage>
        <taxon>Eukaryota</taxon>
        <taxon>Fungi</taxon>
        <taxon>Fungi incertae sedis</taxon>
        <taxon>Zoopagomycota</taxon>
        <taxon>Kickxellomycotina</taxon>
        <taxon>Kickxellomycetes</taxon>
        <taxon>Kickxellales</taxon>
        <taxon>Kickxellaceae</taxon>
        <taxon>Coemansia</taxon>
    </lineage>
</organism>
<gene>
    <name evidence="2" type="ORF">COEREDRAFT_89942</name>
</gene>
<protein>
    <submittedName>
        <fullName evidence="2">Uncharacterized protein</fullName>
    </submittedName>
</protein>
<name>A0A2G5B1M8_COERN</name>
<accession>A0A2G5B1M8</accession>
<dbReference type="EMBL" id="KZ303555">
    <property type="protein sequence ID" value="PIA12919.1"/>
    <property type="molecule type" value="Genomic_DNA"/>
</dbReference>
<feature type="coiled-coil region" evidence="1">
    <location>
        <begin position="83"/>
        <end position="110"/>
    </location>
</feature>
<keyword evidence="3" id="KW-1185">Reference proteome</keyword>
<evidence type="ECO:0000256" key="1">
    <source>
        <dbReference type="SAM" id="Coils"/>
    </source>
</evidence>
<proteinExistence type="predicted"/>
<dbReference type="Proteomes" id="UP000242474">
    <property type="component" value="Unassembled WGS sequence"/>
</dbReference>
<keyword evidence="1" id="KW-0175">Coiled coil</keyword>
<evidence type="ECO:0000313" key="3">
    <source>
        <dbReference type="Proteomes" id="UP000242474"/>
    </source>
</evidence>
<sequence length="200" mass="22670">MTQKIISMTHRQVKELKVKNAEITSKHDHCSNRLAEAHESEKELGELNQMLKKHDIQAQNSVDNLLATSNTAVNYARNCYAQSIEAQTNARQALEQLANIKSELETKRRVNNTSKQQKMGSTFGKITTDAMNQSNIIFNNNLGTSVRQISRQQLTGAFLCEASTSRNSRVVNTDTVDYKFKPTYNITVYFNGNPTFKHKK</sequence>
<reference evidence="2 3" key="1">
    <citation type="journal article" date="2015" name="Genome Biol. Evol.">
        <title>Phylogenomic analyses indicate that early fungi evolved digesting cell walls of algal ancestors of land plants.</title>
        <authorList>
            <person name="Chang Y."/>
            <person name="Wang S."/>
            <person name="Sekimoto S."/>
            <person name="Aerts A.L."/>
            <person name="Choi C."/>
            <person name="Clum A."/>
            <person name="LaButti K.M."/>
            <person name="Lindquist E.A."/>
            <person name="Yee Ngan C."/>
            <person name="Ohm R.A."/>
            <person name="Salamov A.A."/>
            <person name="Grigoriev I.V."/>
            <person name="Spatafora J.W."/>
            <person name="Berbee M.L."/>
        </authorList>
    </citation>
    <scope>NUCLEOTIDE SEQUENCE [LARGE SCALE GENOMIC DNA]</scope>
    <source>
        <strain evidence="2 3">NRRL 1564</strain>
    </source>
</reference>